<evidence type="ECO:0000313" key="6">
    <source>
        <dbReference type="EMBL" id="TDQ40521.1"/>
    </source>
</evidence>
<evidence type="ECO:0000256" key="2">
    <source>
        <dbReference type="ARBA" id="ARBA00029447"/>
    </source>
</evidence>
<dbReference type="GO" id="GO:0007165">
    <property type="term" value="P:signal transduction"/>
    <property type="evidence" value="ECO:0007669"/>
    <property type="project" value="UniProtKB-KW"/>
</dbReference>
<keyword evidence="7" id="KW-1185">Reference proteome</keyword>
<feature type="domain" description="PAS" evidence="5">
    <location>
        <begin position="25"/>
        <end position="60"/>
    </location>
</feature>
<evidence type="ECO:0000256" key="1">
    <source>
        <dbReference type="ARBA" id="ARBA00004370"/>
    </source>
</evidence>
<dbReference type="InterPro" id="IPR013655">
    <property type="entry name" value="PAS_fold_3"/>
</dbReference>
<reference evidence="6 7" key="1">
    <citation type="submission" date="2019-03" db="EMBL/GenBank/DDBJ databases">
        <title>Genomic Encyclopedia of Type Strains, Phase IV (KMG-IV): sequencing the most valuable type-strain genomes for metagenomic binning, comparative biology and taxonomic classification.</title>
        <authorList>
            <person name="Goeker M."/>
        </authorList>
    </citation>
    <scope>NUCLEOTIDE SEQUENCE [LARGE SCALE GENOMIC DNA]</scope>
    <source>
        <strain evidence="6 7">DSM 19605</strain>
    </source>
</reference>
<comment type="caution">
    <text evidence="6">The sequence shown here is derived from an EMBL/GenBank/DDBJ whole genome shotgun (WGS) entry which is preliminary data.</text>
</comment>
<dbReference type="InterPro" id="IPR004089">
    <property type="entry name" value="MCPsignal_dom"/>
</dbReference>
<evidence type="ECO:0000259" key="4">
    <source>
        <dbReference type="PROSITE" id="PS50111"/>
    </source>
</evidence>
<dbReference type="SUPFAM" id="SSF58104">
    <property type="entry name" value="Methyl-accepting chemotaxis protein (MCP) signaling domain"/>
    <property type="match status" value="1"/>
</dbReference>
<dbReference type="InterPro" id="IPR035965">
    <property type="entry name" value="PAS-like_dom_sf"/>
</dbReference>
<dbReference type="InterPro" id="IPR004090">
    <property type="entry name" value="Chemotax_Me-accpt_rcpt"/>
</dbReference>
<dbReference type="NCBIfam" id="TIGR00229">
    <property type="entry name" value="sensory_box"/>
    <property type="match status" value="1"/>
</dbReference>
<dbReference type="PRINTS" id="PR00260">
    <property type="entry name" value="CHEMTRNSDUCR"/>
</dbReference>
<organism evidence="6 7">
    <name type="scientific">Tepidicella xavieri</name>
    <dbReference type="NCBI Taxonomy" id="360241"/>
    <lineage>
        <taxon>Bacteria</taxon>
        <taxon>Pseudomonadati</taxon>
        <taxon>Pseudomonadota</taxon>
        <taxon>Betaproteobacteria</taxon>
        <taxon>Burkholderiales</taxon>
        <taxon>Tepidicella</taxon>
    </lineage>
</organism>
<dbReference type="FunFam" id="1.10.287.950:FF:000001">
    <property type="entry name" value="Methyl-accepting chemotaxis sensory transducer"/>
    <property type="match status" value="1"/>
</dbReference>
<dbReference type="Pfam" id="PF00015">
    <property type="entry name" value="MCPsignal"/>
    <property type="match status" value="1"/>
</dbReference>
<dbReference type="PROSITE" id="PS50112">
    <property type="entry name" value="PAS"/>
    <property type="match status" value="1"/>
</dbReference>
<dbReference type="GO" id="GO:0004888">
    <property type="term" value="F:transmembrane signaling receptor activity"/>
    <property type="evidence" value="ECO:0007669"/>
    <property type="project" value="InterPro"/>
</dbReference>
<dbReference type="AlphaFoldDB" id="A0A4R6U3D1"/>
<dbReference type="PROSITE" id="PS50111">
    <property type="entry name" value="CHEMOTAXIS_TRANSDUC_2"/>
    <property type="match status" value="1"/>
</dbReference>
<evidence type="ECO:0000259" key="5">
    <source>
        <dbReference type="PROSITE" id="PS50112"/>
    </source>
</evidence>
<dbReference type="Pfam" id="PF08447">
    <property type="entry name" value="PAS_3"/>
    <property type="match status" value="1"/>
</dbReference>
<dbReference type="SMART" id="SM00086">
    <property type="entry name" value="PAC"/>
    <property type="match status" value="1"/>
</dbReference>
<dbReference type="PANTHER" id="PTHR43531:SF7">
    <property type="entry name" value="AEROTAXIS RECEPTOR"/>
    <property type="match status" value="1"/>
</dbReference>
<dbReference type="GO" id="GO:0005886">
    <property type="term" value="C:plasma membrane"/>
    <property type="evidence" value="ECO:0007669"/>
    <property type="project" value="TreeGrafter"/>
</dbReference>
<accession>A0A4R6U3D1</accession>
<dbReference type="CDD" id="cd00130">
    <property type="entry name" value="PAS"/>
    <property type="match status" value="1"/>
</dbReference>
<dbReference type="Proteomes" id="UP000295510">
    <property type="component" value="Unassembled WGS sequence"/>
</dbReference>
<dbReference type="InterPro" id="IPR000014">
    <property type="entry name" value="PAS"/>
</dbReference>
<evidence type="ECO:0000313" key="7">
    <source>
        <dbReference type="Proteomes" id="UP000295510"/>
    </source>
</evidence>
<dbReference type="PANTHER" id="PTHR43531">
    <property type="entry name" value="PROTEIN ICFG"/>
    <property type="match status" value="1"/>
</dbReference>
<name>A0A4R6U3D1_9BURK</name>
<evidence type="ECO:0000256" key="3">
    <source>
        <dbReference type="PROSITE-ProRule" id="PRU00284"/>
    </source>
</evidence>
<protein>
    <submittedName>
        <fullName evidence="6">Methyl-accepting chemotaxis sensory transducer with Pas/Pac sensor</fullName>
    </submittedName>
</protein>
<dbReference type="OrthoDB" id="9806477at2"/>
<comment type="subcellular location">
    <subcellularLocation>
        <location evidence="1">Membrane</location>
    </subcellularLocation>
</comment>
<dbReference type="EMBL" id="SNYL01000017">
    <property type="protein sequence ID" value="TDQ40521.1"/>
    <property type="molecule type" value="Genomic_DNA"/>
</dbReference>
<feature type="domain" description="Methyl-accepting transducer" evidence="4">
    <location>
        <begin position="280"/>
        <end position="509"/>
    </location>
</feature>
<dbReference type="RefSeq" id="WP_133598961.1">
    <property type="nucleotide sequence ID" value="NZ_SNYL01000017.1"/>
</dbReference>
<dbReference type="SUPFAM" id="SSF55785">
    <property type="entry name" value="PYP-like sensor domain (PAS domain)"/>
    <property type="match status" value="1"/>
</dbReference>
<dbReference type="InterPro" id="IPR001610">
    <property type="entry name" value="PAC"/>
</dbReference>
<proteinExistence type="inferred from homology"/>
<gene>
    <name evidence="6" type="ORF">DFR43_11721</name>
</gene>
<dbReference type="Gene3D" id="1.10.287.950">
    <property type="entry name" value="Methyl-accepting chemotaxis protein"/>
    <property type="match status" value="1"/>
</dbReference>
<dbReference type="GO" id="GO:0006935">
    <property type="term" value="P:chemotaxis"/>
    <property type="evidence" value="ECO:0007669"/>
    <property type="project" value="InterPro"/>
</dbReference>
<comment type="similarity">
    <text evidence="2">Belongs to the methyl-accepting chemotaxis (MCP) protein family.</text>
</comment>
<dbReference type="Gene3D" id="3.30.450.20">
    <property type="entry name" value="PAS domain"/>
    <property type="match status" value="1"/>
</dbReference>
<dbReference type="SMART" id="SM00283">
    <property type="entry name" value="MA"/>
    <property type="match status" value="1"/>
</dbReference>
<keyword evidence="3" id="KW-0807">Transducer</keyword>
<dbReference type="InterPro" id="IPR051310">
    <property type="entry name" value="MCP_chemotaxis"/>
</dbReference>
<dbReference type="CDD" id="cd11386">
    <property type="entry name" value="MCP_signal"/>
    <property type="match status" value="1"/>
</dbReference>
<sequence>MRMNLPVTQREYDYPGSEMLVSTTDTKGYITHCNQAFINVSGYSREELLGQNHNLIRHPDMPPEGFKDLWATIGRGRPWTGVVKNRRKNGDHYWVVANVTPILQGNKPVGYLSVRVKPTRAQIQAAEALYAQVARERETGRHTVTLKEGRVVRLGWRGWLDAHRHLTLNERLAGALLGLAALGTVPAALRWWRPEWLGDGATLGLQAGLMAAGAAAVYAWFRQGFAAGMQEADRFARDLASCNLTTQASDHFPEPLGSLMRKLVQVQVNLRAVIGDVRAEITGFSRSAEEIAAGGQNLAARTEAQAGSLEETAASMEELAGTVRQTAETAAQVAQQTQHSTQTANEGQAAIRSVRQSMDAIEQSSRRMNDIIGVIESIAFQTNILALNAAVEAARAGEAGRGFAVVAAEVRALAQRSAQAAREIRDLIGQSVEQVSQGAAEMHHAAETIDRVAQEVQRMAELVMQITQATQEQTQGIAQVNEAVTQLDTVTQHNAALVEETSTAAQRLNAGTHSLQRAVEVFRLP</sequence>